<evidence type="ECO:0008006" key="11">
    <source>
        <dbReference type="Google" id="ProtNLM"/>
    </source>
</evidence>
<evidence type="ECO:0000256" key="4">
    <source>
        <dbReference type="ARBA" id="ARBA00022692"/>
    </source>
</evidence>
<organism evidence="9 10">
    <name type="scientific">Candidatus Synechococcus spongiarum</name>
    <dbReference type="NCBI Taxonomy" id="431041"/>
    <lineage>
        <taxon>Bacteria</taxon>
        <taxon>Bacillati</taxon>
        <taxon>Cyanobacteriota</taxon>
        <taxon>Cyanophyceae</taxon>
        <taxon>Synechococcales</taxon>
        <taxon>Synechococcaceae</taxon>
        <taxon>Synechococcus</taxon>
    </lineage>
</organism>
<evidence type="ECO:0000313" key="10">
    <source>
        <dbReference type="Proteomes" id="UP000182631"/>
    </source>
</evidence>
<evidence type="ECO:0000256" key="7">
    <source>
        <dbReference type="ARBA" id="ARBA00023136"/>
    </source>
</evidence>
<keyword evidence="4 8" id="KW-0812">Transmembrane</keyword>
<evidence type="ECO:0000256" key="1">
    <source>
        <dbReference type="ARBA" id="ARBA00004167"/>
    </source>
</evidence>
<evidence type="ECO:0000256" key="8">
    <source>
        <dbReference type="SAM" id="Phobius"/>
    </source>
</evidence>
<dbReference type="GO" id="GO:0016020">
    <property type="term" value="C:membrane"/>
    <property type="evidence" value="ECO:0007669"/>
    <property type="project" value="UniProtKB-SubCell"/>
</dbReference>
<dbReference type="Proteomes" id="UP000182631">
    <property type="component" value="Unassembled WGS sequence"/>
</dbReference>
<dbReference type="NCBIfam" id="NF008826">
    <property type="entry name" value="PRK11876.1-2"/>
    <property type="match status" value="1"/>
</dbReference>
<feature type="transmembrane region" description="Helical" evidence="8">
    <location>
        <begin position="35"/>
        <end position="57"/>
    </location>
</feature>
<keyword evidence="10" id="KW-1185">Reference proteome</keyword>
<evidence type="ECO:0000256" key="3">
    <source>
        <dbReference type="ARBA" id="ARBA00022531"/>
    </source>
</evidence>
<accession>A0A161KB96</accession>
<keyword evidence="6 8" id="KW-1133">Transmembrane helix</keyword>
<dbReference type="EMBL" id="FITM01000074">
    <property type="protein sequence ID" value="CZB15402.1"/>
    <property type="molecule type" value="Genomic_DNA"/>
</dbReference>
<sequence length="66" mass="7103">MEADAKLLLQSPPCAAHGQAQWKTDLHDHAMAGEIFGTAALFWLLVPVGLIGGLVVLKFQGDNFEN</sequence>
<evidence type="ECO:0000256" key="6">
    <source>
        <dbReference type="ARBA" id="ARBA00022989"/>
    </source>
</evidence>
<evidence type="ECO:0000256" key="2">
    <source>
        <dbReference type="ARBA" id="ARBA00022448"/>
    </source>
</evidence>
<evidence type="ECO:0000256" key="5">
    <source>
        <dbReference type="ARBA" id="ARBA00022982"/>
    </source>
</evidence>
<evidence type="ECO:0000313" key="9">
    <source>
        <dbReference type="EMBL" id="CZB15402.1"/>
    </source>
</evidence>
<dbReference type="AlphaFoldDB" id="A0A161KB96"/>
<keyword evidence="2" id="KW-0813">Transport</keyword>
<protein>
    <recommendedName>
        <fullName evidence="11">Cytochrome b6-f complex subunit PetM</fullName>
    </recommendedName>
</protein>
<gene>
    <name evidence="9" type="ORF">FLM9_640</name>
</gene>
<name>A0A161KB96_9SYNE</name>
<dbReference type="Pfam" id="PF08041">
    <property type="entry name" value="PetM"/>
    <property type="match status" value="1"/>
</dbReference>
<proteinExistence type="predicted"/>
<keyword evidence="3" id="KW-0602">Photosynthesis</keyword>
<keyword evidence="7 8" id="KW-0472">Membrane</keyword>
<keyword evidence="5" id="KW-0249">Electron transport</keyword>
<dbReference type="GO" id="GO:0009512">
    <property type="term" value="C:cytochrome b6f complex"/>
    <property type="evidence" value="ECO:0007669"/>
    <property type="project" value="InterPro"/>
</dbReference>
<dbReference type="GO" id="GO:0015979">
    <property type="term" value="P:photosynthesis"/>
    <property type="evidence" value="ECO:0007669"/>
    <property type="project" value="UniProtKB-KW"/>
</dbReference>
<dbReference type="InterPro" id="IPR012595">
    <property type="entry name" value="PetM_cyt_b6/f_cplx_su7"/>
</dbReference>
<reference evidence="10" key="1">
    <citation type="submission" date="2016-02" db="EMBL/GenBank/DDBJ databases">
        <authorList>
            <person name="liu f."/>
        </authorList>
    </citation>
    <scope>NUCLEOTIDE SEQUENCE [LARGE SCALE GENOMIC DNA]</scope>
</reference>
<comment type="subcellular location">
    <subcellularLocation>
        <location evidence="1">Membrane</location>
        <topology evidence="1">Single-pass membrane protein</topology>
    </subcellularLocation>
</comment>